<organism evidence="4 5">
    <name type="scientific">Coregonus suidteri</name>
    <dbReference type="NCBI Taxonomy" id="861788"/>
    <lineage>
        <taxon>Eukaryota</taxon>
        <taxon>Metazoa</taxon>
        <taxon>Chordata</taxon>
        <taxon>Craniata</taxon>
        <taxon>Vertebrata</taxon>
        <taxon>Euteleostomi</taxon>
        <taxon>Actinopterygii</taxon>
        <taxon>Neopterygii</taxon>
        <taxon>Teleostei</taxon>
        <taxon>Protacanthopterygii</taxon>
        <taxon>Salmoniformes</taxon>
        <taxon>Salmonidae</taxon>
        <taxon>Coregoninae</taxon>
        <taxon>Coregonus</taxon>
    </lineage>
</organism>
<feature type="compositionally biased region" description="Low complexity" evidence="1">
    <location>
        <begin position="438"/>
        <end position="450"/>
    </location>
</feature>
<dbReference type="Pfam" id="PF13358">
    <property type="entry name" value="DDE_3"/>
    <property type="match status" value="1"/>
</dbReference>
<evidence type="ECO:0008006" key="6">
    <source>
        <dbReference type="Google" id="ProtNLM"/>
    </source>
</evidence>
<comment type="caution">
    <text evidence="4">The sequence shown here is derived from an EMBL/GenBank/DDBJ whole genome shotgun (WGS) entry which is preliminary data.</text>
</comment>
<reference evidence="4 5" key="1">
    <citation type="submission" date="2021-04" db="EMBL/GenBank/DDBJ databases">
        <authorList>
            <person name="De Guttry C."/>
            <person name="Zahm M."/>
            <person name="Klopp C."/>
            <person name="Cabau C."/>
            <person name="Louis A."/>
            <person name="Berthelot C."/>
            <person name="Parey E."/>
            <person name="Roest Crollius H."/>
            <person name="Montfort J."/>
            <person name="Robinson-Rechavi M."/>
            <person name="Bucao C."/>
            <person name="Bouchez O."/>
            <person name="Gislard M."/>
            <person name="Lluch J."/>
            <person name="Milhes M."/>
            <person name="Lampietro C."/>
            <person name="Lopez Roques C."/>
            <person name="Donnadieu C."/>
            <person name="Braasch I."/>
            <person name="Desvignes T."/>
            <person name="Postlethwait J."/>
            <person name="Bobe J."/>
            <person name="Wedekind C."/>
            <person name="Guiguen Y."/>
        </authorList>
    </citation>
    <scope>NUCLEOTIDE SEQUENCE [LARGE SCALE GENOMIC DNA]</scope>
    <source>
        <strain evidence="4">Cs_M1</strain>
        <tissue evidence="4">Blood</tissue>
    </source>
</reference>
<dbReference type="GO" id="GO:0005739">
    <property type="term" value="C:mitochondrion"/>
    <property type="evidence" value="ECO:0007669"/>
    <property type="project" value="TreeGrafter"/>
</dbReference>
<evidence type="ECO:0000259" key="2">
    <source>
        <dbReference type="Pfam" id="PF01498"/>
    </source>
</evidence>
<feature type="compositionally biased region" description="Basic residues" evidence="1">
    <location>
        <begin position="422"/>
        <end position="431"/>
    </location>
</feature>
<dbReference type="Pfam" id="PF10147">
    <property type="entry name" value="CR6_interact"/>
    <property type="match status" value="1"/>
</dbReference>
<evidence type="ECO:0000256" key="1">
    <source>
        <dbReference type="SAM" id="MobiDB-lite"/>
    </source>
</evidence>
<dbReference type="InterPro" id="IPR018472">
    <property type="entry name" value="Ribosomal_mL64"/>
</dbReference>
<keyword evidence="5" id="KW-1185">Reference proteome</keyword>
<dbReference type="EMBL" id="JAGTTL010000015">
    <property type="protein sequence ID" value="KAK6311834.1"/>
    <property type="molecule type" value="Genomic_DNA"/>
</dbReference>
<dbReference type="GO" id="GO:0005634">
    <property type="term" value="C:nucleus"/>
    <property type="evidence" value="ECO:0007669"/>
    <property type="project" value="InterPro"/>
</dbReference>
<dbReference type="Pfam" id="PF01498">
    <property type="entry name" value="HTH_Tnp_Tc3_2"/>
    <property type="match status" value="1"/>
</dbReference>
<gene>
    <name evidence="4" type="ORF">J4Q44_G00174980</name>
</gene>
<dbReference type="InterPro" id="IPR002492">
    <property type="entry name" value="Transposase_Tc1-like"/>
</dbReference>
<dbReference type="PANTHER" id="PTHR31761:SF1">
    <property type="entry name" value="LARGE RIBOSOMAL SUBUNIT PROTEIN ML64"/>
    <property type="match status" value="1"/>
</dbReference>
<protein>
    <recommendedName>
        <fullName evidence="6">39S ribosomal protein L59, mitochondrial</fullName>
    </recommendedName>
</protein>
<dbReference type="PANTHER" id="PTHR31761">
    <property type="entry name" value="GROWTH ARREST AND DNA DAMAGE-INDUCIBLE PROTEINS-INTERACTING PROTEIN 1 GADD45GIP1"/>
    <property type="match status" value="1"/>
</dbReference>
<sequence length="450" mass="52264">MTVNHPRSGAPCKISPRGASMIMRKVRDQPRTTRQDLVNDLKRAGTTVSKKIISSTLRRHGLKSCSARKVPLLKPAHVQARLKFANDHLDDPEEEWEKVMWSDETKIELFGLNSTHRVWRKKKDEYNPKNTIPTVKHGGGNIILWGCFSAKGTGRLHRIEGRMDGAMYREILANNLLPSVRALKMGRGWVFQHDNDPKHTGRATKEWLRKKHLKVLEWPSQSPDLNPIEHLWRELKVRIAQRQPRNLKDLEKVCMEEWAKIPAAVCANLVKTYRKHRESEKTPEWQKTAKYDRKLFGRYGSSSGIDPAKLWPNHTQLEEMIAEEREWNPPLQVMLKNVEAKTKEANAKRLARETLVAANMAKMPKMVADWRKEKREVKQKLKDEKARRERLLAEARERFGYAMDPRSPKFLEMVSEIEKEEKKKRKLMKRRLKEEQSHAPPAASSADSSS</sequence>
<dbReference type="GO" id="GO:0003677">
    <property type="term" value="F:DNA binding"/>
    <property type="evidence" value="ECO:0007669"/>
    <property type="project" value="InterPro"/>
</dbReference>
<evidence type="ECO:0000313" key="4">
    <source>
        <dbReference type="EMBL" id="KAK6311834.1"/>
    </source>
</evidence>
<dbReference type="Gene3D" id="3.30.420.10">
    <property type="entry name" value="Ribonuclease H-like superfamily/Ribonuclease H"/>
    <property type="match status" value="1"/>
</dbReference>
<dbReference type="Proteomes" id="UP001356427">
    <property type="component" value="Unassembled WGS sequence"/>
</dbReference>
<proteinExistence type="predicted"/>
<dbReference type="GO" id="GO:0015074">
    <property type="term" value="P:DNA integration"/>
    <property type="evidence" value="ECO:0007669"/>
    <property type="project" value="InterPro"/>
</dbReference>
<feature type="domain" description="Tc1-like transposase DDE" evidence="3">
    <location>
        <begin position="99"/>
        <end position="250"/>
    </location>
</feature>
<evidence type="ECO:0000313" key="5">
    <source>
        <dbReference type="Proteomes" id="UP001356427"/>
    </source>
</evidence>
<dbReference type="InterPro" id="IPR036397">
    <property type="entry name" value="RNaseH_sf"/>
</dbReference>
<dbReference type="AlphaFoldDB" id="A0AAN8LLA0"/>
<evidence type="ECO:0000259" key="3">
    <source>
        <dbReference type="Pfam" id="PF13358"/>
    </source>
</evidence>
<accession>A0AAN8LLA0</accession>
<name>A0AAN8LLA0_9TELE</name>
<dbReference type="GO" id="GO:0006313">
    <property type="term" value="P:DNA transposition"/>
    <property type="evidence" value="ECO:0007669"/>
    <property type="project" value="InterPro"/>
</dbReference>
<feature type="region of interest" description="Disordered" evidence="1">
    <location>
        <begin position="420"/>
        <end position="450"/>
    </location>
</feature>
<feature type="domain" description="Transposase Tc1-like" evidence="2">
    <location>
        <begin position="20"/>
        <end position="90"/>
    </location>
</feature>
<dbReference type="InterPro" id="IPR038717">
    <property type="entry name" value="Tc1-like_DDE_dom"/>
</dbReference>